<dbReference type="RefSeq" id="YP_009125398.1">
    <property type="nucleotide sequence ID" value="NC_026597.1"/>
</dbReference>
<evidence type="ECO:0000313" key="1">
    <source>
        <dbReference type="EMBL" id="AII28163.1"/>
    </source>
</evidence>
<accession>A0A076G968</accession>
<organism evidence="1 2">
    <name type="scientific">Mycobacterium phage Sparky</name>
    <dbReference type="NCBI Taxonomy" id="1527493"/>
    <lineage>
        <taxon>Viruses</taxon>
        <taxon>Duplodnaviria</taxon>
        <taxon>Heunggongvirae</taxon>
        <taxon>Uroviricota</taxon>
        <taxon>Caudoviricetes</taxon>
        <taxon>Sparkyvirus</taxon>
        <taxon>Sparkyvirus sparky</taxon>
    </lineage>
</organism>
<dbReference type="EMBL" id="KM083128">
    <property type="protein sequence ID" value="AII28163.1"/>
    <property type="molecule type" value="Genomic_DNA"/>
</dbReference>
<dbReference type="KEGG" id="vg:23680182"/>
<dbReference type="OrthoDB" id="2201at10239"/>
<protein>
    <submittedName>
        <fullName evidence="1">Minor tail protein</fullName>
    </submittedName>
</protein>
<evidence type="ECO:0000313" key="2">
    <source>
        <dbReference type="Proteomes" id="UP000028659"/>
    </source>
</evidence>
<dbReference type="GeneID" id="23680182"/>
<proteinExistence type="predicted"/>
<keyword evidence="2" id="KW-1185">Reference proteome</keyword>
<reference evidence="1 2" key="1">
    <citation type="submission" date="2014-07" db="EMBL/GenBank/DDBJ databases">
        <authorList>
            <person name="Simmons-Yager K."/>
            <person name="Taylor B.J."/>
            <person name="Thorniley A.J."/>
            <person name="Dasenko M.A."/>
            <person name="Denver D.R."/>
            <person name="Garcia-Ruiz H."/>
            <person name="Hoyer J.S."/>
            <person name="Jogdeo S."/>
            <person name="Sullivan C.M."/>
            <person name="Peterson M.R."/>
            <person name="Rowley E.R."/>
            <person name="Schnitzler C.E."/>
            <person name="Vining K.J."/>
            <person name="Almabruk K.H."/>
            <person name="Banawas S."/>
            <person name="Beatty C."/>
            <person name="Bullock C.J."/>
            <person name="Cappellazzi J.E."/>
            <person name="Chagani S.E."/>
            <person name="Chatterjee P."/>
            <person name="Cram E.D."/>
            <person name="Elorriaga M.E.S.T.E.F.A."/>
            <person name="Esser M."/>
            <person name="Fellows E.J."/>
            <person name="Garcia G.R."/>
            <person name="Gullaba J.M."/>
            <person name="Kinsley M.A."/>
            <person name="Luo F."/>
            <person name="Mcginnis M."/>
            <person name="Paquette C.E."/>
            <person name="Reddekopp R.L."/>
            <person name="Rosen K.L."/>
            <person name="Sahlfeld L.M."/>
            <person name="Vondras A.M."/>
            <person name="Wang J.X."/>
            <person name="Weiss E.S."/>
            <person name="Wernick R."/>
            <person name="Abuelizz H.A."/>
            <person name="Amaro Y."/>
            <person name="Archer C.L."/>
            <person name="Basu A."/>
            <person name="Bellinger M.R."/>
            <person name="Johnson S.F."/>
            <person name="Kitchen S.A."/>
            <person name="Li M."/>
            <person name="Morey-Castro K.E."/>
            <person name="Lavalleur H.J."/>
            <person name="Rangel L.J."/>
            <person name="Ree J.F."/>
            <person name="Shay S.D."/>
            <person name="Sheng Y."/>
            <person name="Smyth J.C."/>
            <person name="Stamm E.A."/>
            <person name="Taylor C.R."/>
            <person name="Vining O.B."/>
            <person name="Wanzeck K.M."/>
            <person name="Watson G."/>
            <person name="Bruck A.J."/>
            <person name="Anders K.R."/>
            <person name="Braun M.A."/>
            <person name="Delesalle V.A."/>
            <person name="Hughes L.E."/>
            <person name="Ware V.C."/>
            <person name="Bradley K.W."/>
            <person name="Barker L.P."/>
            <person name="Asai D.J."/>
            <person name="Bowman C.A."/>
            <person name="Russell D.A."/>
            <person name="Pope W.H."/>
            <person name="Jacobs-Sera D."/>
            <person name="Hendrix R.W."/>
            <person name="Hatfull G.F."/>
        </authorList>
    </citation>
    <scope>NUCLEOTIDE SEQUENCE [LARGE SCALE GENOMIC DNA]</scope>
</reference>
<dbReference type="Proteomes" id="UP000028659">
    <property type="component" value="Genome"/>
</dbReference>
<sequence>MSQVSYTRWRHPLMRRADTIKVIGYNGDECTLSGPGMGDWGPILAPHSTGLLSPAPFKTNWSQSALGQRFESWSPQRRDIAWTVHIMNPETGNECDPQNVRDADLWHLIYSRWRAMFHPEHESTIVYTSVDGERRLGVREIKDPQPFVGAEFEGGDPHLISYGSIGMLMGCENPYFIGETEKFVYEWEGTGAHWFPMPYYNPASVMCWPKWYLTDRAQWTLPDYSFGWEEYGTGIADLGKTVRLPLLREGENIDVDSDPSEETIIAENEAPVYERMAGRDLEYPIQPGMGDPENGCIVRVTNVTNPDGARCELYLPRWHSDPFGTPRVVGATVGIGAA</sequence>
<name>A0A076G968_9CAUD</name>
<gene>
    <name evidence="1" type="primary">15</name>
    <name evidence="1" type="ORF">PBI_SPARKY_15</name>
</gene>